<feature type="domain" description="Class II aldolase/adducin N-terminal" evidence="4">
    <location>
        <begin position="10"/>
        <end position="212"/>
    </location>
</feature>
<comment type="similarity">
    <text evidence="1">Belongs to the short-chain dehydrogenases/reductases (SDR) family.</text>
</comment>
<dbReference type="EMBL" id="JBHMDM010000003">
    <property type="protein sequence ID" value="MFB9376531.1"/>
    <property type="molecule type" value="Genomic_DNA"/>
</dbReference>
<comment type="caution">
    <text evidence="5">The sequence shown here is derived from an EMBL/GenBank/DDBJ whole genome shotgun (WGS) entry which is preliminary data.</text>
</comment>
<feature type="region of interest" description="Disordered" evidence="3">
    <location>
        <begin position="14"/>
        <end position="42"/>
    </location>
</feature>
<evidence type="ECO:0000256" key="1">
    <source>
        <dbReference type="ARBA" id="ARBA00006484"/>
    </source>
</evidence>
<gene>
    <name evidence="5" type="ORF">ACFFVI_06080</name>
</gene>
<evidence type="ECO:0000256" key="3">
    <source>
        <dbReference type="SAM" id="MobiDB-lite"/>
    </source>
</evidence>
<dbReference type="Pfam" id="PF13561">
    <property type="entry name" value="adh_short_C2"/>
    <property type="match status" value="1"/>
</dbReference>
<dbReference type="Proteomes" id="UP001589748">
    <property type="component" value="Unassembled WGS sequence"/>
</dbReference>
<dbReference type="PANTHER" id="PTHR43669">
    <property type="entry name" value="5-KETO-D-GLUCONATE 5-REDUCTASE"/>
    <property type="match status" value="1"/>
</dbReference>
<dbReference type="NCBIfam" id="TIGR02632">
    <property type="entry name" value="RhaD_aldol-ADH"/>
    <property type="match status" value="1"/>
</dbReference>
<evidence type="ECO:0000259" key="4">
    <source>
        <dbReference type="SMART" id="SM01007"/>
    </source>
</evidence>
<dbReference type="PRINTS" id="PR00081">
    <property type="entry name" value="GDHRDH"/>
</dbReference>
<evidence type="ECO:0000313" key="6">
    <source>
        <dbReference type="Proteomes" id="UP001589748"/>
    </source>
</evidence>
<reference evidence="5 6" key="1">
    <citation type="submission" date="2024-09" db="EMBL/GenBank/DDBJ databases">
        <authorList>
            <person name="Sun Q."/>
            <person name="Mori K."/>
        </authorList>
    </citation>
    <scope>NUCLEOTIDE SEQUENCE [LARGE SCALE GENOMIC DNA]</scope>
    <source>
        <strain evidence="5 6">TISTR 1856</strain>
    </source>
</reference>
<dbReference type="InterPro" id="IPR036291">
    <property type="entry name" value="NAD(P)-bd_dom_sf"/>
</dbReference>
<dbReference type="RefSeq" id="WP_380138190.1">
    <property type="nucleotide sequence ID" value="NZ_JBHLUI010000009.1"/>
</dbReference>
<dbReference type="Pfam" id="PF00596">
    <property type="entry name" value="Aldolase_II"/>
    <property type="match status" value="1"/>
</dbReference>
<dbReference type="Gene3D" id="3.40.225.10">
    <property type="entry name" value="Class II aldolase/adducin N-terminal domain"/>
    <property type="match status" value="1"/>
</dbReference>
<evidence type="ECO:0000313" key="5">
    <source>
        <dbReference type="EMBL" id="MFB9376531.1"/>
    </source>
</evidence>
<feature type="compositionally biased region" description="Polar residues" evidence="3">
    <location>
        <begin position="22"/>
        <end position="36"/>
    </location>
</feature>
<organism evidence="5 6">
    <name type="scientific">Kineococcus gynurae</name>
    <dbReference type="NCBI Taxonomy" id="452979"/>
    <lineage>
        <taxon>Bacteria</taxon>
        <taxon>Bacillati</taxon>
        <taxon>Actinomycetota</taxon>
        <taxon>Actinomycetes</taxon>
        <taxon>Kineosporiales</taxon>
        <taxon>Kineosporiaceae</taxon>
        <taxon>Kineococcus</taxon>
    </lineage>
</organism>
<dbReference type="NCBIfam" id="NF006189">
    <property type="entry name" value="PRK08324.1-3"/>
    <property type="match status" value="1"/>
</dbReference>
<dbReference type="PANTHER" id="PTHR43669:SF8">
    <property type="entry name" value="SHORT-CHAIN TYPE DEHYDROGENASE_REDUCTASE-RELATED"/>
    <property type="match status" value="1"/>
</dbReference>
<dbReference type="PRINTS" id="PR00080">
    <property type="entry name" value="SDRFAMILY"/>
</dbReference>
<dbReference type="SUPFAM" id="SSF51735">
    <property type="entry name" value="NAD(P)-binding Rossmann-fold domains"/>
    <property type="match status" value="1"/>
</dbReference>
<name>A0ABV5LR25_9ACTN</name>
<dbReference type="InterPro" id="IPR002347">
    <property type="entry name" value="SDR_fam"/>
</dbReference>
<keyword evidence="2" id="KW-0560">Oxidoreductase</keyword>
<sequence length="684" mass="71857">MNPTATVVDDLIARSNRLGSDPENTNYAGGNTSAKGSGTDPVTGEPVDLLWVKGSGGDLGTLTEAGLAVLRLDRLRAMTAVYPGVDREDEMVAAFDYALHGRGGAAPSIDTAMHGLVGAAHVDHLHPDSGIALATAADGPELAARIFGEKVVWVPWRRPGFQLGLDIAAVRDANPGAVGCILGGHGITAWGETSAEAEENSLFIIRTAQAWITAHGRPDPFGALRPGHEALPEEERRARAVALAPTIRGLASHDRPMVGHFTDDPRVLEFLSREAAPRLAALGTSCPDHFLRTKVKPMLLDLPTSATVEDQIARLRELHVAYRKDYRAYYDRHATTEGPDASPAMRGADPAIVLVPGVGMFSYGATKQTARVAGEFYLNAINVMRGAEAVSTYAPIEESEKFRIEYWALEEAKLARLPEPKSHATRIALVTGAASGIGKAVATRLAAEGACVVIADLDLDKARAAAAELGSSDVAVGIRADVTDEAAVQAAVEATVLAFGGIDLVVNNAGLSLSKPLLETTAQDWDLQHDVMAKGSFLVSKAAARPLIEQGLGGDVVYISSKNAVFAGPNNIAYSATKADQAHQVRLLAVELGEHGVKVNGINPDGVVRGSGIFAAGWGANRAKTYGIDEGDLGAFYAQRTILKREVLPENVANAVAAITGPDFSHTTGLHVPVDAGVAAAFLR</sequence>
<dbReference type="NCBIfam" id="NF006188">
    <property type="entry name" value="PRK08324.1-1"/>
    <property type="match status" value="1"/>
</dbReference>
<dbReference type="InterPro" id="IPR013454">
    <property type="entry name" value="Bifunc_RhaD/ADH"/>
</dbReference>
<protein>
    <submittedName>
        <fullName evidence="5">Bifunctional aldolase/short-chain dehydrogenase</fullName>
    </submittedName>
</protein>
<proteinExistence type="inferred from homology"/>
<dbReference type="SUPFAM" id="SSF53639">
    <property type="entry name" value="AraD/HMP-PK domain-like"/>
    <property type="match status" value="1"/>
</dbReference>
<dbReference type="InterPro" id="IPR001303">
    <property type="entry name" value="Aldolase_II/adducin_N"/>
</dbReference>
<accession>A0ABV5LR25</accession>
<evidence type="ECO:0000256" key="2">
    <source>
        <dbReference type="ARBA" id="ARBA00023002"/>
    </source>
</evidence>
<keyword evidence="6" id="KW-1185">Reference proteome</keyword>
<dbReference type="SMART" id="SM01007">
    <property type="entry name" value="Aldolase_II"/>
    <property type="match status" value="1"/>
</dbReference>
<dbReference type="Gene3D" id="3.40.50.720">
    <property type="entry name" value="NAD(P)-binding Rossmann-like Domain"/>
    <property type="match status" value="1"/>
</dbReference>
<dbReference type="InterPro" id="IPR036409">
    <property type="entry name" value="Aldolase_II/adducin_N_sf"/>
</dbReference>